<proteinExistence type="predicted"/>
<dbReference type="AlphaFoldDB" id="A0A1H0VB03"/>
<dbReference type="RefSeq" id="WP_090855108.1">
    <property type="nucleotide sequence ID" value="NZ_FNJU01000006.1"/>
</dbReference>
<sequence>MNRNPLIPFGLIFVFGIGLMFLLSFIGLGNMDELANEGEETPEATVAASPEEIYQGKCAACHGVDMSGGVGPDLHGVGERYEADEIKTILEEGKGIMQGGLVPAEHLDDMVTWLSEL</sequence>
<dbReference type="OrthoDB" id="7933886at2"/>
<dbReference type="STRING" id="930152.SAMN05216565_106136"/>
<dbReference type="PANTHER" id="PTHR37823">
    <property type="entry name" value="CYTOCHROME C-553-LIKE"/>
    <property type="match status" value="1"/>
</dbReference>
<keyword evidence="5 7" id="KW-0408">Iron</keyword>
<evidence type="ECO:0000256" key="6">
    <source>
        <dbReference type="PIRSR" id="PIRSR000025-1"/>
    </source>
</evidence>
<name>A0A1H0VB03_9BACI</name>
<evidence type="ECO:0000256" key="3">
    <source>
        <dbReference type="ARBA" id="ARBA00022723"/>
    </source>
</evidence>
<dbReference type="GO" id="GO:0016020">
    <property type="term" value="C:membrane"/>
    <property type="evidence" value="ECO:0007669"/>
    <property type="project" value="InterPro"/>
</dbReference>
<keyword evidence="8" id="KW-0812">Transmembrane</keyword>
<feature type="transmembrane region" description="Helical" evidence="8">
    <location>
        <begin position="6"/>
        <end position="28"/>
    </location>
</feature>
<dbReference type="InterPro" id="IPR036909">
    <property type="entry name" value="Cyt_c-like_dom_sf"/>
</dbReference>
<evidence type="ECO:0000256" key="4">
    <source>
        <dbReference type="ARBA" id="ARBA00022982"/>
    </source>
</evidence>
<evidence type="ECO:0000256" key="5">
    <source>
        <dbReference type="ARBA" id="ARBA00023004"/>
    </source>
</evidence>
<evidence type="ECO:0000256" key="1">
    <source>
        <dbReference type="ARBA" id="ARBA00022448"/>
    </source>
</evidence>
<gene>
    <name evidence="10" type="ORF">SAMN05216565_106136</name>
</gene>
<dbReference type="PANTHER" id="PTHR37823:SF2">
    <property type="entry name" value="CYTOCHROME C-550"/>
    <property type="match status" value="1"/>
</dbReference>
<feature type="binding site" description="axial binding residue" evidence="7">
    <location>
        <position position="97"/>
    </location>
    <ligand>
        <name>heme c</name>
        <dbReference type="ChEBI" id="CHEBI:61717"/>
    </ligand>
    <ligandPart>
        <name>Fe</name>
        <dbReference type="ChEBI" id="CHEBI:18248"/>
    </ligandPart>
</feature>
<dbReference type="PIRSF" id="PIRSF000025">
    <property type="entry name" value="Cytc_Bsub_c550"/>
    <property type="match status" value="1"/>
</dbReference>
<dbReference type="GO" id="GO:0009055">
    <property type="term" value="F:electron transfer activity"/>
    <property type="evidence" value="ECO:0007669"/>
    <property type="project" value="InterPro"/>
</dbReference>
<dbReference type="Gene3D" id="1.10.760.10">
    <property type="entry name" value="Cytochrome c-like domain"/>
    <property type="match status" value="1"/>
</dbReference>
<dbReference type="SUPFAM" id="SSF46626">
    <property type="entry name" value="Cytochrome c"/>
    <property type="match status" value="1"/>
</dbReference>
<keyword evidence="8" id="KW-1133">Transmembrane helix</keyword>
<dbReference type="EMBL" id="FNJU01000006">
    <property type="protein sequence ID" value="SDP75415.1"/>
    <property type="molecule type" value="Genomic_DNA"/>
</dbReference>
<dbReference type="InterPro" id="IPR009056">
    <property type="entry name" value="Cyt_c-like_dom"/>
</dbReference>
<organism evidence="10 11">
    <name type="scientific">Litchfieldia salsa</name>
    <dbReference type="NCBI Taxonomy" id="930152"/>
    <lineage>
        <taxon>Bacteria</taxon>
        <taxon>Bacillati</taxon>
        <taxon>Bacillota</taxon>
        <taxon>Bacilli</taxon>
        <taxon>Bacillales</taxon>
        <taxon>Bacillaceae</taxon>
        <taxon>Litchfieldia</taxon>
    </lineage>
</organism>
<keyword evidence="3 7" id="KW-0479">Metal-binding</keyword>
<evidence type="ECO:0000256" key="2">
    <source>
        <dbReference type="ARBA" id="ARBA00022617"/>
    </source>
</evidence>
<evidence type="ECO:0000259" key="9">
    <source>
        <dbReference type="PROSITE" id="PS51007"/>
    </source>
</evidence>
<dbReference type="Proteomes" id="UP000199159">
    <property type="component" value="Unassembled WGS sequence"/>
</dbReference>
<accession>A0A1H0VB03</accession>
<feature type="binding site" description="covalent" evidence="6">
    <location>
        <position position="58"/>
    </location>
    <ligand>
        <name>heme c</name>
        <dbReference type="ChEBI" id="CHEBI:61717"/>
    </ligand>
</feature>
<reference evidence="11" key="1">
    <citation type="submission" date="2016-10" db="EMBL/GenBank/DDBJ databases">
        <authorList>
            <person name="Varghese N."/>
            <person name="Submissions S."/>
        </authorList>
    </citation>
    <scope>NUCLEOTIDE SEQUENCE [LARGE SCALE GENOMIC DNA]</scope>
    <source>
        <strain evidence="11">IBRC-M10078</strain>
    </source>
</reference>
<keyword evidence="11" id="KW-1185">Reference proteome</keyword>
<dbReference type="PROSITE" id="PS51007">
    <property type="entry name" value="CYTC"/>
    <property type="match status" value="1"/>
</dbReference>
<feature type="binding site" description="covalent" evidence="6">
    <location>
        <position position="61"/>
    </location>
    <ligand>
        <name>heme c</name>
        <dbReference type="ChEBI" id="CHEBI:61717"/>
    </ligand>
</feature>
<keyword evidence="8" id="KW-0472">Membrane</keyword>
<dbReference type="GO" id="GO:0005506">
    <property type="term" value="F:iron ion binding"/>
    <property type="evidence" value="ECO:0007669"/>
    <property type="project" value="InterPro"/>
</dbReference>
<dbReference type="GO" id="GO:0020037">
    <property type="term" value="F:heme binding"/>
    <property type="evidence" value="ECO:0007669"/>
    <property type="project" value="InterPro"/>
</dbReference>
<evidence type="ECO:0000313" key="11">
    <source>
        <dbReference type="Proteomes" id="UP000199159"/>
    </source>
</evidence>
<dbReference type="InterPro" id="IPR051811">
    <property type="entry name" value="Cytochrome_c550/c551-like"/>
</dbReference>
<dbReference type="InterPro" id="IPR012218">
    <property type="entry name" value="Cyt_c_BACSU-c550-type"/>
</dbReference>
<protein>
    <submittedName>
        <fullName evidence="10">Cytochrome c550</fullName>
    </submittedName>
</protein>
<evidence type="ECO:0000256" key="7">
    <source>
        <dbReference type="PIRSR" id="PIRSR000025-2"/>
    </source>
</evidence>
<dbReference type="InterPro" id="IPR054780">
    <property type="entry name" value="Cytochro_C550_firm"/>
</dbReference>
<evidence type="ECO:0000256" key="8">
    <source>
        <dbReference type="SAM" id="Phobius"/>
    </source>
</evidence>
<dbReference type="Pfam" id="PF13442">
    <property type="entry name" value="Cytochrome_CBB3"/>
    <property type="match status" value="1"/>
</dbReference>
<dbReference type="NCBIfam" id="NF045773">
    <property type="entry name" value="cytochro_C550"/>
    <property type="match status" value="1"/>
</dbReference>
<keyword evidence="4" id="KW-0249">Electron transport</keyword>
<keyword evidence="2 6" id="KW-0349">Heme</keyword>
<feature type="domain" description="Cytochrome c" evidence="9">
    <location>
        <begin position="45"/>
        <end position="117"/>
    </location>
</feature>
<keyword evidence="1" id="KW-0813">Transport</keyword>
<evidence type="ECO:0000313" key="10">
    <source>
        <dbReference type="EMBL" id="SDP75415.1"/>
    </source>
</evidence>
<feature type="binding site" description="axial binding residue" evidence="7">
    <location>
        <position position="62"/>
    </location>
    <ligand>
        <name>heme c</name>
        <dbReference type="ChEBI" id="CHEBI:61717"/>
    </ligand>
    <ligandPart>
        <name>Fe</name>
        <dbReference type="ChEBI" id="CHEBI:18248"/>
    </ligandPart>
</feature>
<comment type="PTM">
    <text evidence="6">Binds 1 heme c group covalently per subunit.</text>
</comment>